<protein>
    <submittedName>
        <fullName evidence="1">Uncharacterized protein</fullName>
    </submittedName>
</protein>
<reference evidence="1 2" key="1">
    <citation type="submission" date="2019-05" db="EMBL/GenBank/DDBJ databases">
        <title>Another draft genome of Portunus trituberculatus and its Hox gene families provides insights of decapod evolution.</title>
        <authorList>
            <person name="Jeong J.-H."/>
            <person name="Song I."/>
            <person name="Kim S."/>
            <person name="Choi T."/>
            <person name="Kim D."/>
            <person name="Ryu S."/>
            <person name="Kim W."/>
        </authorList>
    </citation>
    <scope>NUCLEOTIDE SEQUENCE [LARGE SCALE GENOMIC DNA]</scope>
    <source>
        <tissue evidence="1">Muscle</tissue>
    </source>
</reference>
<evidence type="ECO:0000313" key="1">
    <source>
        <dbReference type="EMBL" id="MPC69448.1"/>
    </source>
</evidence>
<name>A0A5B7HL47_PORTR</name>
<dbReference type="Proteomes" id="UP000324222">
    <property type="component" value="Unassembled WGS sequence"/>
</dbReference>
<evidence type="ECO:0000313" key="2">
    <source>
        <dbReference type="Proteomes" id="UP000324222"/>
    </source>
</evidence>
<proteinExistence type="predicted"/>
<dbReference type="EMBL" id="VSRR010029434">
    <property type="protein sequence ID" value="MPC69448.1"/>
    <property type="molecule type" value="Genomic_DNA"/>
</dbReference>
<keyword evidence="2" id="KW-1185">Reference proteome</keyword>
<sequence length="46" mass="4948">MGIIAISTNTPRITITHSHGLDQTSISISNPILPYQKLTLTSGQNL</sequence>
<comment type="caution">
    <text evidence="1">The sequence shown here is derived from an EMBL/GenBank/DDBJ whole genome shotgun (WGS) entry which is preliminary data.</text>
</comment>
<dbReference type="AlphaFoldDB" id="A0A5B7HL47"/>
<organism evidence="1 2">
    <name type="scientific">Portunus trituberculatus</name>
    <name type="common">Swimming crab</name>
    <name type="synonym">Neptunus trituberculatus</name>
    <dbReference type="NCBI Taxonomy" id="210409"/>
    <lineage>
        <taxon>Eukaryota</taxon>
        <taxon>Metazoa</taxon>
        <taxon>Ecdysozoa</taxon>
        <taxon>Arthropoda</taxon>
        <taxon>Crustacea</taxon>
        <taxon>Multicrustacea</taxon>
        <taxon>Malacostraca</taxon>
        <taxon>Eumalacostraca</taxon>
        <taxon>Eucarida</taxon>
        <taxon>Decapoda</taxon>
        <taxon>Pleocyemata</taxon>
        <taxon>Brachyura</taxon>
        <taxon>Eubrachyura</taxon>
        <taxon>Portunoidea</taxon>
        <taxon>Portunidae</taxon>
        <taxon>Portuninae</taxon>
        <taxon>Portunus</taxon>
    </lineage>
</organism>
<accession>A0A5B7HL47</accession>
<gene>
    <name evidence="1" type="ORF">E2C01_063673</name>
</gene>